<dbReference type="Proteomes" id="UP000267029">
    <property type="component" value="Unassembled WGS sequence"/>
</dbReference>
<dbReference type="AlphaFoldDB" id="A0A0R3U8V0"/>
<dbReference type="STRING" id="53468.A0A0R3U8V0"/>
<evidence type="ECO:0000313" key="3">
    <source>
        <dbReference type="Proteomes" id="UP000267029"/>
    </source>
</evidence>
<proteinExistence type="predicted"/>
<organism evidence="2 3">
    <name type="scientific">Mesocestoides corti</name>
    <name type="common">Flatworm</name>
    <dbReference type="NCBI Taxonomy" id="53468"/>
    <lineage>
        <taxon>Eukaryota</taxon>
        <taxon>Metazoa</taxon>
        <taxon>Spiralia</taxon>
        <taxon>Lophotrochozoa</taxon>
        <taxon>Platyhelminthes</taxon>
        <taxon>Cestoda</taxon>
        <taxon>Eucestoda</taxon>
        <taxon>Cyclophyllidea</taxon>
        <taxon>Mesocestoididae</taxon>
        <taxon>Mesocestoides</taxon>
    </lineage>
</organism>
<dbReference type="EMBL" id="UXSR01000733">
    <property type="protein sequence ID" value="VDD77326.1"/>
    <property type="molecule type" value="Genomic_DNA"/>
</dbReference>
<keyword evidence="3" id="KW-1185">Reference proteome</keyword>
<feature type="compositionally biased region" description="Polar residues" evidence="1">
    <location>
        <begin position="203"/>
        <end position="222"/>
    </location>
</feature>
<dbReference type="OrthoDB" id="9942861at2759"/>
<feature type="compositionally biased region" description="Polar residues" evidence="1">
    <location>
        <begin position="292"/>
        <end position="302"/>
    </location>
</feature>
<name>A0A0R3U8V0_MESCO</name>
<evidence type="ECO:0000313" key="2">
    <source>
        <dbReference type="EMBL" id="VDD77326.1"/>
    </source>
</evidence>
<feature type="compositionally biased region" description="Acidic residues" evidence="1">
    <location>
        <begin position="333"/>
        <end position="350"/>
    </location>
</feature>
<sequence>MSGFISLVLQVCLSIYDANDNLAAASLSSLAHLSHLLGTGCTMSHFSSLGGQLESRGFLTPSRTAYSTVYNPLTVVPNKKSISYWAGKRPWKCFANTLFPDASPKANRQAREQPFDAEKPKNCGGRKLREVAVLSAMYVPPVDTSTMSTLRAPAVKKFFVFSVPSSSTFKSLGEEQIKSTTLTTKSADKSPDPSVVDCEESSARSFSQDHVSPIQGDSSSPTLAPRSSPVADDCQWDDWTSDKEGDLAVKTSSLSLGLPTSVSKEEAEVIERTAQVEAILAELAPDIKPASRTGSAKLQNGLENRDQHQQSVPPISSGEFLRYQPEDVLSGWNDDEDVGGGEWDADDDGL</sequence>
<gene>
    <name evidence="2" type="ORF">MCOS_LOCUS3329</name>
</gene>
<evidence type="ECO:0000256" key="1">
    <source>
        <dbReference type="SAM" id="MobiDB-lite"/>
    </source>
</evidence>
<accession>A0A0R3U8V0</accession>
<feature type="region of interest" description="Disordered" evidence="1">
    <location>
        <begin position="181"/>
        <end position="239"/>
    </location>
</feature>
<feature type="region of interest" description="Disordered" evidence="1">
    <location>
        <begin position="287"/>
        <end position="350"/>
    </location>
</feature>
<reference evidence="2 3" key="1">
    <citation type="submission" date="2018-10" db="EMBL/GenBank/DDBJ databases">
        <authorList>
            <consortium name="Pathogen Informatics"/>
        </authorList>
    </citation>
    <scope>NUCLEOTIDE SEQUENCE [LARGE SCALE GENOMIC DNA]</scope>
</reference>
<protein>
    <submittedName>
        <fullName evidence="2">Uncharacterized protein</fullName>
    </submittedName>
</protein>